<dbReference type="InterPro" id="IPR013324">
    <property type="entry name" value="RNA_pol_sigma_r3/r4-like"/>
</dbReference>
<dbReference type="SUPFAM" id="SSF88946">
    <property type="entry name" value="Sigma2 domain of RNA polymerase sigma factors"/>
    <property type="match status" value="1"/>
</dbReference>
<sequence>MVQAQQKADQQKQLKLWLKAVGQSQDRAAFAKLFEHYVPLLRAYSLAQEPGATLVADDLAQEVMIKIWNKAASYNPSMANTNTWVFTLARNARIDALRRNGRYNTNIDADDLFENMEDEGPDPFQAAQTLMTQETINAGLAKLPKEQADVLHKVYLQGRSHQQASEELRLPLGTIKSRIRLALKKMHLLIGGQ</sequence>
<reference evidence="7" key="1">
    <citation type="journal article" date="2019" name="Int. J. Syst. Evol. Microbiol.">
        <title>The Global Catalogue of Microorganisms (GCM) 10K type strain sequencing project: providing services to taxonomists for standard genome sequencing and annotation.</title>
        <authorList>
            <consortium name="The Broad Institute Genomics Platform"/>
            <consortium name="The Broad Institute Genome Sequencing Center for Infectious Disease"/>
            <person name="Wu L."/>
            <person name="Ma J."/>
        </authorList>
    </citation>
    <scope>NUCLEOTIDE SEQUENCE [LARGE SCALE GENOMIC DNA]</scope>
    <source>
        <strain evidence="7">KCTC 52141</strain>
    </source>
</reference>
<dbReference type="Pfam" id="PF04542">
    <property type="entry name" value="Sigma70_r2"/>
    <property type="match status" value="1"/>
</dbReference>
<comment type="caution">
    <text evidence="6">The sequence shown here is derived from an EMBL/GenBank/DDBJ whole genome shotgun (WGS) entry which is preliminary data.</text>
</comment>
<organism evidence="6 7">
    <name type="scientific">Gilvimarinus japonicus</name>
    <dbReference type="NCBI Taxonomy" id="1796469"/>
    <lineage>
        <taxon>Bacteria</taxon>
        <taxon>Pseudomonadati</taxon>
        <taxon>Pseudomonadota</taxon>
        <taxon>Gammaproteobacteria</taxon>
        <taxon>Cellvibrionales</taxon>
        <taxon>Cellvibrionaceae</taxon>
        <taxon>Gilvimarinus</taxon>
    </lineage>
</organism>
<dbReference type="InterPro" id="IPR039425">
    <property type="entry name" value="RNA_pol_sigma-70-like"/>
</dbReference>
<evidence type="ECO:0000256" key="1">
    <source>
        <dbReference type="ARBA" id="ARBA00010641"/>
    </source>
</evidence>
<evidence type="ECO:0000313" key="6">
    <source>
        <dbReference type="EMBL" id="MFC3154036.1"/>
    </source>
</evidence>
<evidence type="ECO:0000259" key="5">
    <source>
        <dbReference type="PROSITE" id="PS50031"/>
    </source>
</evidence>
<keyword evidence="7" id="KW-1185">Reference proteome</keyword>
<keyword evidence="2" id="KW-0805">Transcription regulation</keyword>
<evidence type="ECO:0000313" key="7">
    <source>
        <dbReference type="Proteomes" id="UP001595548"/>
    </source>
</evidence>
<dbReference type="PANTHER" id="PTHR43133">
    <property type="entry name" value="RNA POLYMERASE ECF-TYPE SIGMA FACTO"/>
    <property type="match status" value="1"/>
</dbReference>
<dbReference type="EMBL" id="JBHRTL010000003">
    <property type="protein sequence ID" value="MFC3154036.1"/>
    <property type="molecule type" value="Genomic_DNA"/>
</dbReference>
<evidence type="ECO:0000256" key="4">
    <source>
        <dbReference type="ARBA" id="ARBA00023163"/>
    </source>
</evidence>
<dbReference type="NCBIfam" id="TIGR02937">
    <property type="entry name" value="sigma70-ECF"/>
    <property type="match status" value="1"/>
</dbReference>
<dbReference type="InterPro" id="IPR013325">
    <property type="entry name" value="RNA_pol_sigma_r2"/>
</dbReference>
<dbReference type="InterPro" id="IPR036388">
    <property type="entry name" value="WH-like_DNA-bd_sf"/>
</dbReference>
<evidence type="ECO:0000256" key="2">
    <source>
        <dbReference type="ARBA" id="ARBA00023015"/>
    </source>
</evidence>
<protein>
    <submittedName>
        <fullName evidence="6">Sigma-70 family RNA polymerase sigma factor</fullName>
    </submittedName>
</protein>
<dbReference type="InterPro" id="IPR007627">
    <property type="entry name" value="RNA_pol_sigma70_r2"/>
</dbReference>
<dbReference type="SUPFAM" id="SSF88659">
    <property type="entry name" value="Sigma3 and sigma4 domains of RNA polymerase sigma factors"/>
    <property type="match status" value="1"/>
</dbReference>
<dbReference type="Gene3D" id="1.10.1740.10">
    <property type="match status" value="1"/>
</dbReference>
<dbReference type="RefSeq" id="WP_339617453.1">
    <property type="nucleotide sequence ID" value="NZ_AP031500.1"/>
</dbReference>
<keyword evidence="3" id="KW-0731">Sigma factor</keyword>
<name>A0ABV7HMH0_9GAMM</name>
<evidence type="ECO:0000256" key="3">
    <source>
        <dbReference type="ARBA" id="ARBA00023082"/>
    </source>
</evidence>
<dbReference type="InterPro" id="IPR014284">
    <property type="entry name" value="RNA_pol_sigma-70_dom"/>
</dbReference>
<dbReference type="CDD" id="cd06171">
    <property type="entry name" value="Sigma70_r4"/>
    <property type="match status" value="1"/>
</dbReference>
<dbReference type="Proteomes" id="UP001595548">
    <property type="component" value="Unassembled WGS sequence"/>
</dbReference>
<dbReference type="InterPro" id="IPR000261">
    <property type="entry name" value="EH_dom"/>
</dbReference>
<dbReference type="Pfam" id="PF08281">
    <property type="entry name" value="Sigma70_r4_2"/>
    <property type="match status" value="1"/>
</dbReference>
<gene>
    <name evidence="6" type="ORF">ACFOEB_02395</name>
</gene>
<proteinExistence type="inferred from homology"/>
<dbReference type="PROSITE" id="PS50031">
    <property type="entry name" value="EH"/>
    <property type="match status" value="1"/>
</dbReference>
<keyword evidence="4" id="KW-0804">Transcription</keyword>
<dbReference type="Gene3D" id="1.10.10.10">
    <property type="entry name" value="Winged helix-like DNA-binding domain superfamily/Winged helix DNA-binding domain"/>
    <property type="match status" value="1"/>
</dbReference>
<accession>A0ABV7HMH0</accession>
<comment type="similarity">
    <text evidence="1">Belongs to the sigma-70 factor family. ECF subfamily.</text>
</comment>
<dbReference type="InterPro" id="IPR013249">
    <property type="entry name" value="RNA_pol_sigma70_r4_t2"/>
</dbReference>
<feature type="domain" description="EH" evidence="5">
    <location>
        <begin position="26"/>
        <end position="88"/>
    </location>
</feature>
<dbReference type="PANTHER" id="PTHR43133:SF62">
    <property type="entry name" value="RNA POLYMERASE SIGMA FACTOR SIGZ"/>
    <property type="match status" value="1"/>
</dbReference>